<evidence type="ECO:0000313" key="1">
    <source>
        <dbReference type="EMBL" id="KAJ9122697.1"/>
    </source>
</evidence>
<sequence length="989" mass="109324">MAHRVGTLSRRQKPLQNRTPLIVYKHEVEDALEYIVETVENAEGHKTLTALGVEKGEADEHHLLAALGHAGATYSTTSRKTDRKRSRSPTSFAQAAAKPATQPLPAYHIPTPDASGQAKEAESLYSVQPRWIRPVELIRSSETVEQVSHGWGGLDYVMDERDMSWLHEFNSKEEGTSSVKQEPNANGSTNGKDGVSSKSTKSKGKEKDKKEDKDGTAALKISDDLFEYIMGMLELWTEKNIPMLHTDLAQLPTFDAVEVIFKETPPASFYPAYEVPLCLPSPPLLARMARNIFPYWQQRKEQRGGKSIIPQLNLSWSEENDPYICFRRRDKPVTRKTRNRDLTSSDRMSKVQSELTQAMTLVRMVSERERQKKKSYLAEKDIWQARYHVLDVKRKSGNLTCTQEEESLLFPTRNNSNNALLAAAAAVANGTSSRRQKLNNAGKEDDSSRSTAGLTSGMGTAPGFTSMQSGLRSGFTAGANRSRAVSPVLERFPPEQLAGLLAEKVERELKRKREDDRNFEDSTNLSYQPLPVPAAFRHFRCLPSTESLAASQSLTRPKPWDPESPEVSPTVEDESLSFTRPNQQICFRLRRGRGGIMRLDRRMPSVAHSQAMDRPRHGDTFMSRMFPINPLARRRRWESLEDLAPRPNGVSIEEEDEEVARHISERWRYDSVQGAVGVGMGVTDDDQVVVDDYELKYIQNRMRLVKAEDLVELLPSSAALDAVHAALAQPPPLPQEVVFSRSVPVPPVPQAVGLPQQAPQPMPMPADPAMIRQVRQLGDQAAAAQARALFMQQQAQQQTQRIPMMATAGQQQSPTPQPMGPMNSQVAQMAQMVNNNNQQINGMQGSQTPRMNNVTVNGNVPGQMATRPIVSGQMPQIRRMGSNGQLAQMPAPANSASPVIGMPAGMPSLPNGSSNVPANGMTNGLQNAMPNGMNNSPLNLVNMAAAARQGQISPQILQALIQNGNRMPNGAKFPSPLDNNGNGWLKMSS</sequence>
<organism evidence="1 2">
    <name type="scientific">Naganishia onofrii</name>
    <dbReference type="NCBI Taxonomy" id="1851511"/>
    <lineage>
        <taxon>Eukaryota</taxon>
        <taxon>Fungi</taxon>
        <taxon>Dikarya</taxon>
        <taxon>Basidiomycota</taxon>
        <taxon>Agaricomycotina</taxon>
        <taxon>Tremellomycetes</taxon>
        <taxon>Filobasidiales</taxon>
        <taxon>Filobasidiaceae</taxon>
        <taxon>Naganishia</taxon>
    </lineage>
</organism>
<proteinExistence type="predicted"/>
<accession>A0ACC2XHF5</accession>
<keyword evidence="2" id="KW-1185">Reference proteome</keyword>
<reference evidence="1" key="1">
    <citation type="submission" date="2023-04" db="EMBL/GenBank/DDBJ databases">
        <title>Draft Genome sequencing of Naganishia species isolated from polar environments using Oxford Nanopore Technology.</title>
        <authorList>
            <person name="Leo P."/>
            <person name="Venkateswaran K."/>
        </authorList>
    </citation>
    <scope>NUCLEOTIDE SEQUENCE</scope>
    <source>
        <strain evidence="1">DBVPG 5303</strain>
    </source>
</reference>
<protein>
    <submittedName>
        <fullName evidence="1">Uncharacterized protein</fullName>
    </submittedName>
</protein>
<dbReference type="EMBL" id="JASBWV010000014">
    <property type="protein sequence ID" value="KAJ9122697.1"/>
    <property type="molecule type" value="Genomic_DNA"/>
</dbReference>
<comment type="caution">
    <text evidence="1">The sequence shown here is derived from an EMBL/GenBank/DDBJ whole genome shotgun (WGS) entry which is preliminary data.</text>
</comment>
<dbReference type="Proteomes" id="UP001234202">
    <property type="component" value="Unassembled WGS sequence"/>
</dbReference>
<name>A0ACC2XHF5_9TREE</name>
<gene>
    <name evidence="1" type="ORF">QFC24_004126</name>
</gene>
<evidence type="ECO:0000313" key="2">
    <source>
        <dbReference type="Proteomes" id="UP001234202"/>
    </source>
</evidence>